<keyword evidence="2" id="KW-1185">Reference proteome</keyword>
<protein>
    <recommendedName>
        <fullName evidence="3">Lipocalin-like protein</fullName>
    </recommendedName>
</protein>
<evidence type="ECO:0008006" key="3">
    <source>
        <dbReference type="Google" id="ProtNLM"/>
    </source>
</evidence>
<dbReference type="RefSeq" id="WP_121069387.1">
    <property type="nucleotide sequence ID" value="NZ_RBIQ01000015.1"/>
</dbReference>
<dbReference type="EMBL" id="RBIQ01000015">
    <property type="protein sequence ID" value="RKR06445.1"/>
    <property type="molecule type" value="Genomic_DNA"/>
</dbReference>
<proteinExistence type="predicted"/>
<dbReference type="Proteomes" id="UP000269412">
    <property type="component" value="Unassembled WGS sequence"/>
</dbReference>
<gene>
    <name evidence="1" type="ORF">CLV91_3405</name>
</gene>
<evidence type="ECO:0000313" key="1">
    <source>
        <dbReference type="EMBL" id="RKR06445.1"/>
    </source>
</evidence>
<organism evidence="1 2">
    <name type="scientific">Maribacter vaceletii</name>
    <dbReference type="NCBI Taxonomy" id="1206816"/>
    <lineage>
        <taxon>Bacteria</taxon>
        <taxon>Pseudomonadati</taxon>
        <taxon>Bacteroidota</taxon>
        <taxon>Flavobacteriia</taxon>
        <taxon>Flavobacteriales</taxon>
        <taxon>Flavobacteriaceae</taxon>
        <taxon>Maribacter</taxon>
    </lineage>
</organism>
<dbReference type="AlphaFoldDB" id="A0A495DRQ9"/>
<name>A0A495DRQ9_9FLAO</name>
<accession>A0A495DRQ9</accession>
<reference evidence="1 2" key="1">
    <citation type="submission" date="2018-10" db="EMBL/GenBank/DDBJ databases">
        <title>Genomic Encyclopedia of Archaeal and Bacterial Type Strains, Phase II (KMG-II): from individual species to whole genera.</title>
        <authorList>
            <person name="Goeker M."/>
        </authorList>
    </citation>
    <scope>NUCLEOTIDE SEQUENCE [LARGE SCALE GENOMIC DNA]</scope>
    <source>
        <strain evidence="1 2">DSM 25230</strain>
    </source>
</reference>
<dbReference type="OrthoDB" id="9851365at2"/>
<comment type="caution">
    <text evidence="1">The sequence shown here is derived from an EMBL/GenBank/DDBJ whole genome shotgun (WGS) entry which is preliminary data.</text>
</comment>
<evidence type="ECO:0000313" key="2">
    <source>
        <dbReference type="Proteomes" id="UP000269412"/>
    </source>
</evidence>
<sequence length="142" mass="16486">MRELIALFIIFFGLLSFGQKNQISKSNLENFKSVQEFDSTLQKRINEENLIGVWYTKTIAHKKYRTNPIPKFKDRYSFKKDFSIVIIMSNKTISGNWSLSPNNIITITTISGKIIYQVRYFKDGTLALASSNSYRTLEKINN</sequence>